<evidence type="ECO:0000313" key="3">
    <source>
        <dbReference type="Proteomes" id="UP000054623"/>
    </source>
</evidence>
<accession>A0A0W1JH23</accession>
<sequence>MSLALQIVIGLIVLGFLVLIGLVVYGSLFNLAKEDQKRKLPGEDLITDQDTLLRGGKSIIINAPPEKVYPYFVQLNQTKAGFYSFQRLERLFGFHIYNTYSIQERWQHIEKGDWIFYHQSGIGTGIEDFKENRYITSLSDTRKPPAKSTGAIAWAPPGFKDFAWTWNFIFEPLPGEKTKFYTCSKVYWAPNSGLRAFLLIFLLGIPSNVMTVKMLKIVKACAEGRKN</sequence>
<dbReference type="OrthoDB" id="3255669at2"/>
<evidence type="ECO:0000256" key="1">
    <source>
        <dbReference type="SAM" id="Phobius"/>
    </source>
</evidence>
<keyword evidence="1" id="KW-0812">Transmembrane</keyword>
<proteinExistence type="predicted"/>
<comment type="caution">
    <text evidence="2">The sequence shown here is derived from an EMBL/GenBank/DDBJ whole genome shotgun (WGS) entry which is preliminary data.</text>
</comment>
<protein>
    <submittedName>
        <fullName evidence="2">Uncharacterized protein</fullName>
    </submittedName>
</protein>
<evidence type="ECO:0000313" key="2">
    <source>
        <dbReference type="EMBL" id="KTE91111.1"/>
    </source>
</evidence>
<feature type="transmembrane region" description="Helical" evidence="1">
    <location>
        <begin position="6"/>
        <end position="29"/>
    </location>
</feature>
<dbReference type="Proteomes" id="UP000054623">
    <property type="component" value="Unassembled WGS sequence"/>
</dbReference>
<name>A0A0W1JH23_DESHA</name>
<reference evidence="2 3" key="1">
    <citation type="submission" date="2015-12" db="EMBL/GenBank/DDBJ databases">
        <title>Draft Genome Sequence of Desulfitobacterium hafniense Strain DH, a Sulfate-reducing Bacterium Isolated from Paddy Soils.</title>
        <authorList>
            <person name="Bao P."/>
            <person name="Zhang X."/>
            <person name="Li G."/>
        </authorList>
    </citation>
    <scope>NUCLEOTIDE SEQUENCE [LARGE SCALE GENOMIC DNA]</scope>
    <source>
        <strain evidence="2 3">DH</strain>
    </source>
</reference>
<dbReference type="EMBL" id="LOCK01000028">
    <property type="protein sequence ID" value="KTE91111.1"/>
    <property type="molecule type" value="Genomic_DNA"/>
</dbReference>
<dbReference type="AlphaFoldDB" id="A0A0W1JH23"/>
<keyword evidence="1" id="KW-1133">Transmembrane helix</keyword>
<dbReference type="RefSeq" id="WP_058491411.1">
    <property type="nucleotide sequence ID" value="NZ_LOCK01000028.1"/>
</dbReference>
<organism evidence="2 3">
    <name type="scientific">Desulfitobacterium hafniense</name>
    <name type="common">Desulfitobacterium frappieri</name>
    <dbReference type="NCBI Taxonomy" id="49338"/>
    <lineage>
        <taxon>Bacteria</taxon>
        <taxon>Bacillati</taxon>
        <taxon>Bacillota</taxon>
        <taxon>Clostridia</taxon>
        <taxon>Eubacteriales</taxon>
        <taxon>Desulfitobacteriaceae</taxon>
        <taxon>Desulfitobacterium</taxon>
    </lineage>
</organism>
<keyword evidence="1" id="KW-0472">Membrane</keyword>
<gene>
    <name evidence="2" type="ORF">AT727_05800</name>
</gene>